<gene>
    <name evidence="2" type="ORF">O181_024143</name>
</gene>
<keyword evidence="3" id="KW-1185">Reference proteome</keyword>
<feature type="region of interest" description="Disordered" evidence="1">
    <location>
        <begin position="7"/>
        <end position="35"/>
    </location>
</feature>
<proteinExistence type="predicted"/>
<sequence>MKFYAIENIPEAEFPSKDSESDLMGDACREQSDVEKDQREELLLEYQEETPLEIQEIQLEAGMPHNNAKKTCVNTHKMHKHS</sequence>
<reference evidence="2" key="1">
    <citation type="submission" date="2021-03" db="EMBL/GenBank/DDBJ databases">
        <title>Draft genome sequence of rust myrtle Austropuccinia psidii MF-1, a brazilian biotype.</title>
        <authorList>
            <person name="Quecine M.C."/>
            <person name="Pachon D.M.R."/>
            <person name="Bonatelli M.L."/>
            <person name="Correr F.H."/>
            <person name="Franceschini L.M."/>
            <person name="Leite T.F."/>
            <person name="Margarido G.R.A."/>
            <person name="Almeida C.A."/>
            <person name="Ferrarezi J.A."/>
            <person name="Labate C.A."/>
        </authorList>
    </citation>
    <scope>NUCLEOTIDE SEQUENCE</scope>
    <source>
        <strain evidence="2">MF-1</strain>
    </source>
</reference>
<feature type="region of interest" description="Disordered" evidence="1">
    <location>
        <begin position="60"/>
        <end position="82"/>
    </location>
</feature>
<protein>
    <submittedName>
        <fullName evidence="2">Uncharacterized protein</fullName>
    </submittedName>
</protein>
<dbReference type="EMBL" id="AVOT02007678">
    <property type="protein sequence ID" value="MBW0484428.1"/>
    <property type="molecule type" value="Genomic_DNA"/>
</dbReference>
<evidence type="ECO:0000313" key="2">
    <source>
        <dbReference type="EMBL" id="MBW0484428.1"/>
    </source>
</evidence>
<accession>A0A9Q3CID8</accession>
<dbReference type="AlphaFoldDB" id="A0A9Q3CID8"/>
<organism evidence="2 3">
    <name type="scientific">Austropuccinia psidii MF-1</name>
    <dbReference type="NCBI Taxonomy" id="1389203"/>
    <lineage>
        <taxon>Eukaryota</taxon>
        <taxon>Fungi</taxon>
        <taxon>Dikarya</taxon>
        <taxon>Basidiomycota</taxon>
        <taxon>Pucciniomycotina</taxon>
        <taxon>Pucciniomycetes</taxon>
        <taxon>Pucciniales</taxon>
        <taxon>Sphaerophragmiaceae</taxon>
        <taxon>Austropuccinia</taxon>
    </lineage>
</organism>
<comment type="caution">
    <text evidence="2">The sequence shown here is derived from an EMBL/GenBank/DDBJ whole genome shotgun (WGS) entry which is preliminary data.</text>
</comment>
<evidence type="ECO:0000256" key="1">
    <source>
        <dbReference type="SAM" id="MobiDB-lite"/>
    </source>
</evidence>
<evidence type="ECO:0000313" key="3">
    <source>
        <dbReference type="Proteomes" id="UP000765509"/>
    </source>
</evidence>
<dbReference type="Proteomes" id="UP000765509">
    <property type="component" value="Unassembled WGS sequence"/>
</dbReference>
<name>A0A9Q3CID8_9BASI</name>